<reference evidence="1" key="1">
    <citation type="journal article" date="2019" name="Environ. Microbiol.">
        <title>Fungal ecological strategies reflected in gene transcription - a case study of two litter decomposers.</title>
        <authorList>
            <person name="Barbi F."/>
            <person name="Kohler A."/>
            <person name="Barry K."/>
            <person name="Baskaran P."/>
            <person name="Daum C."/>
            <person name="Fauchery L."/>
            <person name="Ihrmark K."/>
            <person name="Kuo A."/>
            <person name="LaButti K."/>
            <person name="Lipzen A."/>
            <person name="Morin E."/>
            <person name="Grigoriev I.V."/>
            <person name="Henrissat B."/>
            <person name="Lindahl B."/>
            <person name="Martin F."/>
        </authorList>
    </citation>
    <scope>NUCLEOTIDE SEQUENCE</scope>
    <source>
        <strain evidence="1">JB14</strain>
    </source>
</reference>
<gene>
    <name evidence="1" type="ORF">BT96DRAFT_161031</name>
</gene>
<keyword evidence="2" id="KW-1185">Reference proteome</keyword>
<evidence type="ECO:0000313" key="2">
    <source>
        <dbReference type="Proteomes" id="UP000799118"/>
    </source>
</evidence>
<evidence type="ECO:0000313" key="1">
    <source>
        <dbReference type="EMBL" id="KAE9395122.1"/>
    </source>
</evidence>
<protein>
    <submittedName>
        <fullName evidence="1">Uncharacterized protein</fullName>
    </submittedName>
</protein>
<organism evidence="1 2">
    <name type="scientific">Gymnopus androsaceus JB14</name>
    <dbReference type="NCBI Taxonomy" id="1447944"/>
    <lineage>
        <taxon>Eukaryota</taxon>
        <taxon>Fungi</taxon>
        <taxon>Dikarya</taxon>
        <taxon>Basidiomycota</taxon>
        <taxon>Agaricomycotina</taxon>
        <taxon>Agaricomycetes</taxon>
        <taxon>Agaricomycetidae</taxon>
        <taxon>Agaricales</taxon>
        <taxon>Marasmiineae</taxon>
        <taxon>Omphalotaceae</taxon>
        <taxon>Gymnopus</taxon>
    </lineage>
</organism>
<proteinExistence type="predicted"/>
<dbReference type="Proteomes" id="UP000799118">
    <property type="component" value="Unassembled WGS sequence"/>
</dbReference>
<accession>A0A6A4HA61</accession>
<name>A0A6A4HA61_9AGAR</name>
<dbReference type="AlphaFoldDB" id="A0A6A4HA61"/>
<sequence>MKDRKYTEDIFNEYCRLCVEFDKTRFSDMHRASFREIPWPVLAPCSSITPNQVNCQSIRDFFIFVRDIKGSPEQRRLLREARNRYHPDRWASKKVVLSVATELERIHVKQTGLVVSQEINRIFDALPS</sequence>
<dbReference type="OrthoDB" id="3265210at2759"/>
<dbReference type="EMBL" id="ML769537">
    <property type="protein sequence ID" value="KAE9395122.1"/>
    <property type="molecule type" value="Genomic_DNA"/>
</dbReference>